<dbReference type="GO" id="GO:0009254">
    <property type="term" value="P:peptidoglycan turnover"/>
    <property type="evidence" value="ECO:0007669"/>
    <property type="project" value="TreeGrafter"/>
</dbReference>
<dbReference type="Gene3D" id="3.40.80.10">
    <property type="entry name" value="Peptidoglycan recognition protein-like"/>
    <property type="match status" value="1"/>
</dbReference>
<sequence length="205" mass="22926">MLPIQFYPIFHNHNKGTNNPKYIVVHDTGNPNAGAINHWKYFGGGNRNASAHYFVDNENIIQIIKDSDSAWHCGDGKGKYGITNNNSLSIEICLTGSLEKSISNAKDLVEHLMSKHGIPIENIVRHYDASRKTCPRSMSGNDWKRWTIFKSELAKVSPSIPKPNKSSNPNIEFRVQVGAYSKRENALDMVSRLKAAGFDAIIKTN</sequence>
<name>A0A1S1V3R7_9FIRM</name>
<reference evidence="6 7" key="1">
    <citation type="submission" date="2016-09" db="EMBL/GenBank/DDBJ databases">
        <title>Genome sequence of Eubacterium angustum.</title>
        <authorList>
            <person name="Poehlein A."/>
            <person name="Daniel R."/>
        </authorList>
    </citation>
    <scope>NUCLEOTIDE SEQUENCE [LARGE SCALE GENOMIC DNA]</scope>
    <source>
        <strain evidence="6 7">DSM 1989</strain>
    </source>
</reference>
<dbReference type="PROSITE" id="PS51724">
    <property type="entry name" value="SPOR"/>
    <property type="match status" value="1"/>
</dbReference>
<dbReference type="EC" id="3.5.1.28" evidence="2"/>
<proteinExistence type="predicted"/>
<dbReference type="GO" id="GO:0071555">
    <property type="term" value="P:cell wall organization"/>
    <property type="evidence" value="ECO:0007669"/>
    <property type="project" value="UniProtKB-KW"/>
</dbReference>
<evidence type="ECO:0000256" key="3">
    <source>
        <dbReference type="ARBA" id="ARBA00022801"/>
    </source>
</evidence>
<evidence type="ECO:0000256" key="4">
    <source>
        <dbReference type="ARBA" id="ARBA00023316"/>
    </source>
</evidence>
<dbReference type="GO" id="GO:0042834">
    <property type="term" value="F:peptidoglycan binding"/>
    <property type="evidence" value="ECO:0007669"/>
    <property type="project" value="InterPro"/>
</dbReference>
<feature type="domain" description="SPOR" evidence="5">
    <location>
        <begin position="167"/>
        <end position="205"/>
    </location>
</feature>
<evidence type="ECO:0000256" key="1">
    <source>
        <dbReference type="ARBA" id="ARBA00001561"/>
    </source>
</evidence>
<keyword evidence="4" id="KW-0961">Cell wall biogenesis/degradation</keyword>
<dbReference type="Proteomes" id="UP000180254">
    <property type="component" value="Unassembled WGS sequence"/>
</dbReference>
<comment type="catalytic activity">
    <reaction evidence="1">
        <text>Hydrolyzes the link between N-acetylmuramoyl residues and L-amino acid residues in certain cell-wall glycopeptides.</text>
        <dbReference type="EC" id="3.5.1.28"/>
    </reaction>
</comment>
<organism evidence="6 7">
    <name type="scientific">Andreesenia angusta</name>
    <dbReference type="NCBI Taxonomy" id="39480"/>
    <lineage>
        <taxon>Bacteria</taxon>
        <taxon>Bacillati</taxon>
        <taxon>Bacillota</taxon>
        <taxon>Tissierellia</taxon>
        <taxon>Tissierellales</taxon>
        <taxon>Gottschalkiaceae</taxon>
        <taxon>Andreesenia</taxon>
    </lineage>
</organism>
<dbReference type="InterPro" id="IPR002502">
    <property type="entry name" value="Amidase_domain"/>
</dbReference>
<accession>A0A1S1V3R7</accession>
<keyword evidence="7" id="KW-1185">Reference proteome</keyword>
<dbReference type="RefSeq" id="WP_071064727.1">
    <property type="nucleotide sequence ID" value="NZ_MKIE01000019.1"/>
</dbReference>
<comment type="caution">
    <text evidence="6">The sequence shown here is derived from an EMBL/GenBank/DDBJ whole genome shotgun (WGS) entry which is preliminary data.</text>
</comment>
<dbReference type="GO" id="GO:0009253">
    <property type="term" value="P:peptidoglycan catabolic process"/>
    <property type="evidence" value="ECO:0007669"/>
    <property type="project" value="InterPro"/>
</dbReference>
<dbReference type="GO" id="GO:0008745">
    <property type="term" value="F:N-acetylmuramoyl-L-alanine amidase activity"/>
    <property type="evidence" value="ECO:0007669"/>
    <property type="project" value="UniProtKB-EC"/>
</dbReference>
<evidence type="ECO:0000313" key="7">
    <source>
        <dbReference type="Proteomes" id="UP000180254"/>
    </source>
</evidence>
<dbReference type="InterPro" id="IPR007730">
    <property type="entry name" value="SPOR-like_dom"/>
</dbReference>
<dbReference type="SUPFAM" id="SSF110997">
    <property type="entry name" value="Sporulation related repeat"/>
    <property type="match status" value="1"/>
</dbReference>
<protein>
    <recommendedName>
        <fullName evidence="2">N-acetylmuramoyl-L-alanine amidase</fullName>
        <ecNumber evidence="2">3.5.1.28</ecNumber>
    </recommendedName>
</protein>
<evidence type="ECO:0000256" key="2">
    <source>
        <dbReference type="ARBA" id="ARBA00011901"/>
    </source>
</evidence>
<dbReference type="STRING" id="39480.EUAN_23760"/>
<dbReference type="EMBL" id="MKIE01000019">
    <property type="protein sequence ID" value="OHW61252.1"/>
    <property type="molecule type" value="Genomic_DNA"/>
</dbReference>
<dbReference type="CDD" id="cd06583">
    <property type="entry name" value="PGRP"/>
    <property type="match status" value="1"/>
</dbReference>
<gene>
    <name evidence="6" type="primary">cwlH_2</name>
    <name evidence="6" type="ORF">EUAN_23760</name>
</gene>
<dbReference type="Pfam" id="PF01510">
    <property type="entry name" value="Amidase_2"/>
    <property type="match status" value="1"/>
</dbReference>
<dbReference type="OrthoDB" id="9794294at2"/>
<dbReference type="AlphaFoldDB" id="A0A1S1V3R7"/>
<dbReference type="SUPFAM" id="SSF55846">
    <property type="entry name" value="N-acetylmuramoyl-L-alanine amidase-like"/>
    <property type="match status" value="1"/>
</dbReference>
<dbReference type="Gene3D" id="3.30.70.1070">
    <property type="entry name" value="Sporulation related repeat"/>
    <property type="match status" value="1"/>
</dbReference>
<evidence type="ECO:0000259" key="5">
    <source>
        <dbReference type="PROSITE" id="PS51724"/>
    </source>
</evidence>
<dbReference type="InterPro" id="IPR051206">
    <property type="entry name" value="NAMLAA_amidase_2"/>
</dbReference>
<dbReference type="InterPro" id="IPR036505">
    <property type="entry name" value="Amidase/PGRP_sf"/>
</dbReference>
<dbReference type="Pfam" id="PF05036">
    <property type="entry name" value="SPOR"/>
    <property type="match status" value="1"/>
</dbReference>
<evidence type="ECO:0000313" key="6">
    <source>
        <dbReference type="EMBL" id="OHW61252.1"/>
    </source>
</evidence>
<keyword evidence="3 6" id="KW-0378">Hydrolase</keyword>
<dbReference type="SMART" id="SM00644">
    <property type="entry name" value="Ami_2"/>
    <property type="match status" value="1"/>
</dbReference>
<dbReference type="PANTHER" id="PTHR30417">
    <property type="entry name" value="N-ACETYLMURAMOYL-L-ALANINE AMIDASE AMID"/>
    <property type="match status" value="1"/>
</dbReference>
<dbReference type="InterPro" id="IPR036680">
    <property type="entry name" value="SPOR-like_sf"/>
</dbReference>
<dbReference type="PANTHER" id="PTHR30417:SF1">
    <property type="entry name" value="N-ACETYLMURAMOYL-L-ALANINE AMIDASE AMID"/>
    <property type="match status" value="1"/>
</dbReference>